<feature type="transmembrane region" description="Helical" evidence="1">
    <location>
        <begin position="20"/>
        <end position="37"/>
    </location>
</feature>
<keyword evidence="1" id="KW-1133">Transmembrane helix</keyword>
<dbReference type="PANTHER" id="PTHR33979:SF2">
    <property type="entry name" value="PEPTIDASE M50B-LIKE-DOMAIN-CONTAINING PROTEIN"/>
    <property type="match status" value="1"/>
</dbReference>
<dbReference type="KEGG" id="lmoi:VV02_17025"/>
<sequence length="234" mass="25393">MGEIWDRITTVQPLPARGVIELMGVLAIGLVAWPAAWRYTRQAVTIAHEGSHAFVALLCGRSLHGVRLHRDTSGLTVTRGLARGRGLVATLAAGYVGPALLGLLGAFVLGRGYSVALLWILLVILVLLLLQIRNWFGLGVMLVAGALLFGVTWWMPGEGQTAFGYLLMWFLLLASPWAVVDLQRSRRRGLGYDSDADQLGRLTFLPGMGWVILFMTVTLGCLVLGALMMLGRLT</sequence>
<dbReference type="OrthoDB" id="5184455at2"/>
<feature type="transmembrane region" description="Helical" evidence="1">
    <location>
        <begin position="113"/>
        <end position="130"/>
    </location>
</feature>
<dbReference type="Pfam" id="PF13398">
    <property type="entry name" value="Peptidase_M50B"/>
    <property type="match status" value="1"/>
</dbReference>
<reference evidence="2 3" key="1">
    <citation type="submission" date="2015-03" db="EMBL/GenBank/DDBJ databases">
        <title>Luteipulveratus halotolerans sp. nov., a novel actinobacterium (Dermacoccaceae) from Sarawak, Malaysia.</title>
        <authorList>
            <person name="Juboi H."/>
            <person name="Basik A."/>
            <person name="Shamsul S.S."/>
            <person name="Arnold P."/>
            <person name="Schmitt E.K."/>
            <person name="Sanglier J.-J."/>
            <person name="Yeo T."/>
        </authorList>
    </citation>
    <scope>NUCLEOTIDE SEQUENCE [LARGE SCALE GENOMIC DNA]</scope>
    <source>
        <strain evidence="2 3">MN07-A0370</strain>
    </source>
</reference>
<feature type="transmembrane region" description="Helical" evidence="1">
    <location>
        <begin position="87"/>
        <end position="107"/>
    </location>
</feature>
<evidence type="ECO:0000256" key="1">
    <source>
        <dbReference type="SAM" id="Phobius"/>
    </source>
</evidence>
<accession>A0A0K1JKD2</accession>
<evidence type="ECO:0000313" key="2">
    <source>
        <dbReference type="EMBL" id="AKU17161.1"/>
    </source>
</evidence>
<keyword evidence="1" id="KW-0812">Transmembrane</keyword>
<gene>
    <name evidence="2" type="ORF">VV02_17025</name>
</gene>
<feature type="transmembrane region" description="Helical" evidence="1">
    <location>
        <begin position="162"/>
        <end position="180"/>
    </location>
</feature>
<dbReference type="Proteomes" id="UP000066480">
    <property type="component" value="Chromosome"/>
</dbReference>
<dbReference type="InterPro" id="IPR049500">
    <property type="entry name" value="Peptidase_M50B-like"/>
</dbReference>
<protein>
    <submittedName>
        <fullName evidence="2">Membrane protein</fullName>
    </submittedName>
</protein>
<keyword evidence="3" id="KW-1185">Reference proteome</keyword>
<dbReference type="STRING" id="571913.VV02_17025"/>
<keyword evidence="1" id="KW-0472">Membrane</keyword>
<evidence type="ECO:0000313" key="3">
    <source>
        <dbReference type="Proteomes" id="UP000066480"/>
    </source>
</evidence>
<feature type="transmembrane region" description="Helical" evidence="1">
    <location>
        <begin position="210"/>
        <end position="231"/>
    </location>
</feature>
<dbReference type="RefSeq" id="WP_052593349.1">
    <property type="nucleotide sequence ID" value="NZ_CP011112.1"/>
</dbReference>
<name>A0A0K1JKD2_9MICO</name>
<proteinExistence type="predicted"/>
<feature type="transmembrane region" description="Helical" evidence="1">
    <location>
        <begin position="135"/>
        <end position="156"/>
    </location>
</feature>
<dbReference type="EMBL" id="CP011112">
    <property type="protein sequence ID" value="AKU17161.1"/>
    <property type="molecule type" value="Genomic_DNA"/>
</dbReference>
<dbReference type="PANTHER" id="PTHR33979">
    <property type="entry name" value="OS02G0221600 PROTEIN"/>
    <property type="match status" value="1"/>
</dbReference>
<organism evidence="2 3">
    <name type="scientific">Luteipulveratus mongoliensis</name>
    <dbReference type="NCBI Taxonomy" id="571913"/>
    <lineage>
        <taxon>Bacteria</taxon>
        <taxon>Bacillati</taxon>
        <taxon>Actinomycetota</taxon>
        <taxon>Actinomycetes</taxon>
        <taxon>Micrococcales</taxon>
        <taxon>Dermacoccaceae</taxon>
        <taxon>Luteipulveratus</taxon>
    </lineage>
</organism>
<dbReference type="AlphaFoldDB" id="A0A0K1JKD2"/>